<feature type="compositionally biased region" description="Polar residues" evidence="1">
    <location>
        <begin position="57"/>
        <end position="78"/>
    </location>
</feature>
<feature type="region of interest" description="Disordered" evidence="1">
    <location>
        <begin position="29"/>
        <end position="116"/>
    </location>
</feature>
<comment type="caution">
    <text evidence="2">The sequence shown here is derived from an EMBL/GenBank/DDBJ whole genome shotgun (WGS) entry which is preliminary data.</text>
</comment>
<dbReference type="AlphaFoldDB" id="A0AAN8H410"/>
<evidence type="ECO:0000313" key="3">
    <source>
        <dbReference type="Proteomes" id="UP001335648"/>
    </source>
</evidence>
<proteinExistence type="predicted"/>
<evidence type="ECO:0000313" key="2">
    <source>
        <dbReference type="EMBL" id="KAK5898809.1"/>
    </source>
</evidence>
<keyword evidence="3" id="KW-1185">Reference proteome</keyword>
<sequence length="136" mass="14307">MDNTFTKARPRYIMRVHVDLPVTPPVLEDREPLKAAGRPRSSVCLGGGRGLFPGSTKHLNTGLRSATTASGRTDTGNRSLRPPGAPRTHSWEGSGPEGGVKGPSSGPRAAPESVILSDDSRAGGCLLLLLRETSCH</sequence>
<protein>
    <submittedName>
        <fullName evidence="2">Uncharacterized protein</fullName>
    </submittedName>
</protein>
<organism evidence="2 3">
    <name type="scientific">Champsocephalus esox</name>
    <name type="common">pike icefish</name>
    <dbReference type="NCBI Taxonomy" id="159716"/>
    <lineage>
        <taxon>Eukaryota</taxon>
        <taxon>Metazoa</taxon>
        <taxon>Chordata</taxon>
        <taxon>Craniata</taxon>
        <taxon>Vertebrata</taxon>
        <taxon>Euteleostomi</taxon>
        <taxon>Actinopterygii</taxon>
        <taxon>Neopterygii</taxon>
        <taxon>Teleostei</taxon>
        <taxon>Neoteleostei</taxon>
        <taxon>Acanthomorphata</taxon>
        <taxon>Eupercaria</taxon>
        <taxon>Perciformes</taxon>
        <taxon>Notothenioidei</taxon>
        <taxon>Channichthyidae</taxon>
        <taxon>Champsocephalus</taxon>
    </lineage>
</organism>
<reference evidence="2 3" key="1">
    <citation type="journal article" date="2023" name="Mol. Biol. Evol.">
        <title>Genomics of Secondarily Temperate Adaptation in the Only Non-Antarctic Icefish.</title>
        <authorList>
            <person name="Rivera-Colon A.G."/>
            <person name="Rayamajhi N."/>
            <person name="Minhas B.F."/>
            <person name="Madrigal G."/>
            <person name="Bilyk K.T."/>
            <person name="Yoon V."/>
            <person name="Hune M."/>
            <person name="Gregory S."/>
            <person name="Cheng C.H.C."/>
            <person name="Catchen J.M."/>
        </authorList>
    </citation>
    <scope>NUCLEOTIDE SEQUENCE [LARGE SCALE GENOMIC DNA]</scope>
    <source>
        <strain evidence="2">JC2023a</strain>
    </source>
</reference>
<evidence type="ECO:0000256" key="1">
    <source>
        <dbReference type="SAM" id="MobiDB-lite"/>
    </source>
</evidence>
<dbReference type="Proteomes" id="UP001335648">
    <property type="component" value="Unassembled WGS sequence"/>
</dbReference>
<dbReference type="EMBL" id="JAULUE010002052">
    <property type="protein sequence ID" value="KAK5898809.1"/>
    <property type="molecule type" value="Genomic_DNA"/>
</dbReference>
<accession>A0AAN8H410</accession>
<gene>
    <name evidence="2" type="ORF">CesoFtcFv8_008351</name>
</gene>
<name>A0AAN8H410_9TELE</name>